<evidence type="ECO:0008006" key="4">
    <source>
        <dbReference type="Google" id="ProtNLM"/>
    </source>
</evidence>
<feature type="region of interest" description="Disordered" evidence="1">
    <location>
        <begin position="256"/>
        <end position="276"/>
    </location>
</feature>
<dbReference type="SUPFAM" id="SSF141072">
    <property type="entry name" value="CalX-like"/>
    <property type="match status" value="2"/>
</dbReference>
<dbReference type="Gene3D" id="2.60.120.1350">
    <property type="entry name" value="Protein of unknown function DUF4465"/>
    <property type="match status" value="3"/>
</dbReference>
<dbReference type="SUPFAM" id="SSF63446">
    <property type="entry name" value="Type I dockerin domain"/>
    <property type="match status" value="1"/>
</dbReference>
<dbReference type="Pfam" id="PF14717">
    <property type="entry name" value="DUF4465"/>
    <property type="match status" value="3"/>
</dbReference>
<dbReference type="InterPro" id="IPR036439">
    <property type="entry name" value="Dockerin_dom_sf"/>
</dbReference>
<organism evidence="2 3">
    <name type="scientific">Novipirellula rosea</name>
    <dbReference type="NCBI Taxonomy" id="1031540"/>
    <lineage>
        <taxon>Bacteria</taxon>
        <taxon>Pseudomonadati</taxon>
        <taxon>Planctomycetota</taxon>
        <taxon>Planctomycetia</taxon>
        <taxon>Pirellulales</taxon>
        <taxon>Pirellulaceae</taxon>
        <taxon>Novipirellula</taxon>
    </lineage>
</organism>
<evidence type="ECO:0000256" key="1">
    <source>
        <dbReference type="SAM" id="MobiDB-lite"/>
    </source>
</evidence>
<dbReference type="InterPro" id="IPR038081">
    <property type="entry name" value="CalX-like_sf"/>
</dbReference>
<dbReference type="InterPro" id="IPR027828">
    <property type="entry name" value="DUF4465"/>
</dbReference>
<feature type="compositionally biased region" description="Low complexity" evidence="1">
    <location>
        <begin position="1966"/>
        <end position="1978"/>
    </location>
</feature>
<dbReference type="InterPro" id="IPR002105">
    <property type="entry name" value="Dockerin_1_rpt"/>
</dbReference>
<gene>
    <name evidence="2" type="ORF">GCM10023156_63420</name>
</gene>
<dbReference type="Proteomes" id="UP001500840">
    <property type="component" value="Unassembled WGS sequence"/>
</dbReference>
<protein>
    <recommendedName>
        <fullName evidence="4">Dockerin type I repeat protein</fullName>
    </recommendedName>
</protein>
<dbReference type="Gene3D" id="1.10.1330.10">
    <property type="entry name" value="Dockerin domain"/>
    <property type="match status" value="1"/>
</dbReference>
<dbReference type="RefSeq" id="WP_345327720.1">
    <property type="nucleotide sequence ID" value="NZ_BAABGA010000109.1"/>
</dbReference>
<evidence type="ECO:0000313" key="2">
    <source>
        <dbReference type="EMBL" id="GAA4470282.1"/>
    </source>
</evidence>
<feature type="compositionally biased region" description="Polar residues" evidence="1">
    <location>
        <begin position="1942"/>
        <end position="1965"/>
    </location>
</feature>
<reference evidence="3" key="1">
    <citation type="journal article" date="2019" name="Int. J. Syst. Evol. Microbiol.">
        <title>The Global Catalogue of Microorganisms (GCM) 10K type strain sequencing project: providing services to taxonomists for standard genome sequencing and annotation.</title>
        <authorList>
            <consortium name="The Broad Institute Genomics Platform"/>
            <consortium name="The Broad Institute Genome Sequencing Center for Infectious Disease"/>
            <person name="Wu L."/>
            <person name="Ma J."/>
        </authorList>
    </citation>
    <scope>NUCLEOTIDE SEQUENCE [LARGE SCALE GENOMIC DNA]</scope>
    <source>
        <strain evidence="3">JCM 17759</strain>
    </source>
</reference>
<dbReference type="Pfam" id="PF00404">
    <property type="entry name" value="Dockerin_1"/>
    <property type="match status" value="1"/>
</dbReference>
<evidence type="ECO:0000313" key="3">
    <source>
        <dbReference type="Proteomes" id="UP001500840"/>
    </source>
</evidence>
<dbReference type="EMBL" id="BAABGA010000109">
    <property type="protein sequence ID" value="GAA4470282.1"/>
    <property type="molecule type" value="Genomic_DNA"/>
</dbReference>
<proteinExistence type="predicted"/>
<feature type="region of interest" description="Disordered" evidence="1">
    <location>
        <begin position="1941"/>
        <end position="1978"/>
    </location>
</feature>
<sequence length="2012" mass="209698">MRQRTNQLRRRRRLTTELLEDRRLLAAGPYAPAAGQFGSTAIAMDDPAIIAWATDWKQYTPGTEVSATFQTPEKALGPAVGTSFDIVSLGRGGEITLQFDIPIRDGLGPDFAVFENSVTDTFLELAFVEVSSNGTDFFRFDTDSLTASSVGGFGSVDPTNIDGFAGKYRQGFGTPFDLNDLAGVSADLDVSAISHVRLIDIVGDGSQTDSSGDTVYDPYPTVGSAGFDLDAIGVINQAPYVVSSVGFEDVGQSLTPESHWNGPVSGGTTSEGPFGDQVTKGEFTSDEAQLNNAYSLDYGSWSGWAYSNETNTSTAGFTNQFSAITGSGANDSATYGVSFASSTGDDVAKVTLPEDAGALRSIQITNTTYAALSMQNGDSFAKKFGGASGTDPDWFLLTIQGKDDSGASVGTVDFYLADYRSDDSSLDYIVDAWTEVDLSSLSNANSLEFWVTSSDVGAFGMNTPAYFAMDELSFLTPGIAVDVLDHAIVENAGAAATTGRVTRGEDDLSAAMTVSLSSDTAGLIIPATVTIPAGQAFVDFAIGVTDNDQGNGDIAASITATSGDLQAVREITIIDDEVPTLTVSVAAETIDEGTTVSGTLTRVNADTTQALTIQLSSSSPTIASVASTVTIPAGAASATFAIAAIDDDIDHGTTTVQFTATAVGFLSLPSSAEVIDNDQPAIRVTTNASTYSESDAAATTRFEDLGVGLGPESFDNGASGNGQFVSDGLTLNNAYNATYGSWSGWAISNTTDTTTPGYLNQYSAIAGGGAYGSRTYAVSSGYAADLPSITRDSDNGVGFQQLSITNTTYAALSMANGDTFAKQFGGADGSDPDWFLLTIEGVDEAGDSVGTVEFYLADFRFDDHSLDYIVDEWTVVDVSSLGSAVKLEFALSSSDVGSFGMNTPAYFAVDDIVIAQPIDPANPVPSITVSRQKMDLSEPLDVRLTSSDASQLRVPMWVTIPAGQASVEVPLSIVDDIVVDGDAVVTIAATADSLSSETTVTVQDNDQSTLTVTLGANELDESLGNANADFEDAGQRLVDNSFYKGQDGAGSFQSGDLVFANDYNPAWGAWSGWAFSNTTDQTTAGYANQFSAFAGSGANGSSTYAVGTGATGSSAAVIQKNSDGLFESLMVTNTTYAALSMTQGDAFAKKFGGESGDDPDYLLLTIEGLDASDQSIGTVTFYLADYRFIDNSLDYIVQDWTQVDLTRIAAADRLELSVASTDVGAFGMNTPAYFAVDDVRVQPAAELAGQGIVHRNDDDLSSPLVVTINADPSGNLLLPTTVTIPAGSAVATFSFDVINDGVAGGDRTIAVSAAVDGYTSVPGQISVVDDDEKQVGLWLDQLTFAEDAGVGAVTGVISRNDANLDSAIEVSLDVGTASGIVLPTTVTIPAGSRSVAFAGDVVSDGLVGEDQTVTITVQAAGYLASTATIELTEVDQPGLSIEFSAAAVSEDGGQAAVELTVSRNMLDVSESLLVSLSGVVDSRLDLPSTITIPANERSASITIDLINNVRLDGDRDEEVTVAADGFADGVATIQISDDEVAGIEVVPSGDATQVSESGTTDTFEVRLTAQPTTDVVLTVAESASGDYALDNTRLVFTSENWNVPQTVTVTGVADFVVEENESHSIVVSVVPEESDAGFAAAESATLTLSIEEVAIENIELVSQDDVLAIRDLDSANTFALTNVEGGLQWVGDDRTQHLSVDADVVGDQAVTLDLAGGNDTVTLTGLSTLKINGGDGFDRLTVTLSESEIDLAAFLANQISGFEEVVITTTEAKVLSLDANAIAQAFGPGTSMVLHIGVSQLTANADWTLADPTFVSGVFAQVLRFEGVEILVVSDSPWRNSRDRWDVNNSGSVTASDALTIINRLPLQGESRLPVIESLADFTGMYYDVSGDGKVTALDALNVINRLNSTIDTPPAEPEMATALPFPAATQSEVEPSAVTLPATTSTSRRIQAESESVVDSPNGLSFSSAATSSQHSAEIIDQVMREFSGDVSEVDDESDSPLDAFDWQLLG</sequence>
<accession>A0ABP8NP15</accession>
<name>A0ABP8NP15_9BACT</name>
<keyword evidence="3" id="KW-1185">Reference proteome</keyword>
<comment type="caution">
    <text evidence="2">The sequence shown here is derived from an EMBL/GenBank/DDBJ whole genome shotgun (WGS) entry which is preliminary data.</text>
</comment>